<sequence>MRDNLINFPTKMAQYNKPDDLYLIAEIQDLIYQFQDPNSSITTREEAFKKIIDLTNQLTS</sequence>
<accession>A0ABY8J2F1</accession>
<gene>
    <name evidence="1" type="ORF">P9989_07825</name>
</gene>
<keyword evidence="2" id="KW-1185">Reference proteome</keyword>
<evidence type="ECO:0000313" key="2">
    <source>
        <dbReference type="Proteomes" id="UP001221597"/>
    </source>
</evidence>
<organism evidence="1 2">
    <name type="scientific">Halobacillus naozhouensis</name>
    <dbReference type="NCBI Taxonomy" id="554880"/>
    <lineage>
        <taxon>Bacteria</taxon>
        <taxon>Bacillati</taxon>
        <taxon>Bacillota</taxon>
        <taxon>Bacilli</taxon>
        <taxon>Bacillales</taxon>
        <taxon>Bacillaceae</taxon>
        <taxon>Halobacillus</taxon>
    </lineage>
</organism>
<dbReference type="EMBL" id="CP121671">
    <property type="protein sequence ID" value="WFT76261.1"/>
    <property type="molecule type" value="Genomic_DNA"/>
</dbReference>
<proteinExistence type="predicted"/>
<reference evidence="1 2" key="1">
    <citation type="submission" date="2023-04" db="EMBL/GenBank/DDBJ databases">
        <title>Genome sequence of Halobacillus naozhouensis KACC 21980.</title>
        <authorList>
            <person name="Kim S."/>
            <person name="Heo J."/>
            <person name="Kwon S.-W."/>
        </authorList>
    </citation>
    <scope>NUCLEOTIDE SEQUENCE [LARGE SCALE GENOMIC DNA]</scope>
    <source>
        <strain evidence="1 2">KCTC 13234</strain>
    </source>
</reference>
<dbReference type="RefSeq" id="WP_283078215.1">
    <property type="nucleotide sequence ID" value="NZ_CP121671.1"/>
</dbReference>
<dbReference type="Proteomes" id="UP001221597">
    <property type="component" value="Chromosome"/>
</dbReference>
<evidence type="ECO:0000313" key="1">
    <source>
        <dbReference type="EMBL" id="WFT76261.1"/>
    </source>
</evidence>
<protein>
    <submittedName>
        <fullName evidence="1">Uncharacterized protein</fullName>
    </submittedName>
</protein>
<name>A0ABY8J2F1_9BACI</name>